<comment type="similarity">
    <text evidence="2">Belongs to the amino acid/polyamine transporter 2 family.</text>
</comment>
<evidence type="ECO:0000256" key="5">
    <source>
        <dbReference type="ARBA" id="ARBA00023136"/>
    </source>
</evidence>
<evidence type="ECO:0000259" key="8">
    <source>
        <dbReference type="Pfam" id="PF01490"/>
    </source>
</evidence>
<dbReference type="InterPro" id="IPR013057">
    <property type="entry name" value="AA_transpt_TM"/>
</dbReference>
<keyword evidence="3 7" id="KW-0812">Transmembrane</keyword>
<keyword evidence="10" id="KW-1185">Reference proteome</keyword>
<reference evidence="9 10" key="1">
    <citation type="submission" date="2015-01" db="EMBL/GenBank/DDBJ databases">
        <title>The Genome Sequence of Exophiala oligosperma CBS72588.</title>
        <authorList>
            <consortium name="The Broad Institute Genomics Platform"/>
            <person name="Cuomo C."/>
            <person name="de Hoog S."/>
            <person name="Gorbushina A."/>
            <person name="Stielow B."/>
            <person name="Teixiera M."/>
            <person name="Abouelleil A."/>
            <person name="Chapman S.B."/>
            <person name="Priest M."/>
            <person name="Young S.K."/>
            <person name="Wortman J."/>
            <person name="Nusbaum C."/>
            <person name="Birren B."/>
        </authorList>
    </citation>
    <scope>NUCLEOTIDE SEQUENCE [LARGE SCALE GENOMIC DNA]</scope>
    <source>
        <strain evidence="9 10">CBS 72588</strain>
    </source>
</reference>
<evidence type="ECO:0000256" key="3">
    <source>
        <dbReference type="ARBA" id="ARBA00022692"/>
    </source>
</evidence>
<protein>
    <recommendedName>
        <fullName evidence="8">Amino acid transporter transmembrane domain-containing protein</fullName>
    </recommendedName>
</protein>
<dbReference type="PANTHER" id="PTHR22950:SF461">
    <property type="entry name" value="AMINO ACID TRANSPORTER TRANSMEMBRANE DOMAIN-CONTAINING PROTEIN"/>
    <property type="match status" value="1"/>
</dbReference>
<accession>A0A0D2DUV5</accession>
<feature type="transmembrane region" description="Helical" evidence="7">
    <location>
        <begin position="431"/>
        <end position="453"/>
    </location>
</feature>
<feature type="transmembrane region" description="Helical" evidence="7">
    <location>
        <begin position="181"/>
        <end position="202"/>
    </location>
</feature>
<evidence type="ECO:0000256" key="6">
    <source>
        <dbReference type="SAM" id="MobiDB-lite"/>
    </source>
</evidence>
<dbReference type="AlphaFoldDB" id="A0A0D2DUV5"/>
<dbReference type="Proteomes" id="UP000053342">
    <property type="component" value="Unassembled WGS sequence"/>
</dbReference>
<organism evidence="9 10">
    <name type="scientific">Exophiala oligosperma</name>
    <dbReference type="NCBI Taxonomy" id="215243"/>
    <lineage>
        <taxon>Eukaryota</taxon>
        <taxon>Fungi</taxon>
        <taxon>Dikarya</taxon>
        <taxon>Ascomycota</taxon>
        <taxon>Pezizomycotina</taxon>
        <taxon>Eurotiomycetes</taxon>
        <taxon>Chaetothyriomycetidae</taxon>
        <taxon>Chaetothyriales</taxon>
        <taxon>Herpotrichiellaceae</taxon>
        <taxon>Exophiala</taxon>
    </lineage>
</organism>
<feature type="transmembrane region" description="Helical" evidence="7">
    <location>
        <begin position="561"/>
        <end position="586"/>
    </location>
</feature>
<comment type="subcellular location">
    <subcellularLocation>
        <location evidence="1">Membrane</location>
        <topology evidence="1">Multi-pass membrane protein</topology>
    </subcellularLocation>
</comment>
<feature type="transmembrane region" description="Helical" evidence="7">
    <location>
        <begin position="382"/>
        <end position="403"/>
    </location>
</feature>
<feature type="region of interest" description="Disordered" evidence="6">
    <location>
        <begin position="107"/>
        <end position="126"/>
    </location>
</feature>
<evidence type="ECO:0000313" key="10">
    <source>
        <dbReference type="Proteomes" id="UP000053342"/>
    </source>
</evidence>
<feature type="transmembrane region" description="Helical" evidence="7">
    <location>
        <begin position="290"/>
        <end position="312"/>
    </location>
</feature>
<dbReference type="EMBL" id="KN847340">
    <property type="protein sequence ID" value="KIW39344.1"/>
    <property type="molecule type" value="Genomic_DNA"/>
</dbReference>
<gene>
    <name evidence="9" type="ORF">PV06_09122</name>
</gene>
<dbReference type="GO" id="GO:0016020">
    <property type="term" value="C:membrane"/>
    <property type="evidence" value="ECO:0007669"/>
    <property type="project" value="UniProtKB-SubCell"/>
</dbReference>
<dbReference type="OrthoDB" id="40134at2759"/>
<feature type="transmembrane region" description="Helical" evidence="7">
    <location>
        <begin position="265"/>
        <end position="284"/>
    </location>
</feature>
<evidence type="ECO:0000256" key="4">
    <source>
        <dbReference type="ARBA" id="ARBA00022989"/>
    </source>
</evidence>
<proteinExistence type="inferred from homology"/>
<dbReference type="PANTHER" id="PTHR22950">
    <property type="entry name" value="AMINO ACID TRANSPORTER"/>
    <property type="match status" value="1"/>
</dbReference>
<feature type="transmembrane region" description="Helical" evidence="7">
    <location>
        <begin position="156"/>
        <end position="175"/>
    </location>
</feature>
<evidence type="ECO:0000256" key="7">
    <source>
        <dbReference type="SAM" id="Phobius"/>
    </source>
</evidence>
<feature type="domain" description="Amino acid transporter transmembrane" evidence="8">
    <location>
        <begin position="151"/>
        <end position="521"/>
    </location>
</feature>
<sequence>MASGVGSIAGIGAASDPRLSVSGDAPDLNSYPQRMIEKLHDPSITIEEYLHYAKITRAEEDRLYGPGSDYQATDGPATAFMKEKILRKRATRRTSIAQPRLSISAQGEAQIARPIESGTDSGNEKTVHEKNFESMAVSDEEWVQASRAARTATWSAVFYLITTDILGPFSTGFAFSQMGLGPGVALFTVFGGLGGYSGYQLWKMYLQLDSDRYPMKGYGDIAFRVYGTWFRHTCNGLQSFQFFLNVALIILTSGQSISQLSKGSLCFIVCMVVCTIFGCIVGQIRTLQRFGWLASWAVFMNLFVIFATMGVMAHSPPNYKLYAASNPTFNINHPDPIKVSGSAPPGLGLVNNVNGLMNAVFSFGGATLFVELMSEMRRPMDFWKGLLCADILIYLCYMVYGVYTYCMQGQYAYNVSYQGVSPYSWQTVGNVFGLITGLIAAVLYGNIGIKVFYNNMGRDLLKFPRLESKRGKWIFVFIVPVYWIAAWVVSQSVPQINTWIVLVGAGCILQFTYTFPPFMMIGFKVQRDAMLPQETFDPATGQVQRVDGGFRRWARGFRKELLWNVFDVIYYLGSCVTCILGLYAAFSSMVSAYKNSPNLSAWRCESPTG</sequence>
<dbReference type="STRING" id="215243.A0A0D2DUV5"/>
<feature type="transmembrane region" description="Helical" evidence="7">
    <location>
        <begin position="473"/>
        <end position="490"/>
    </location>
</feature>
<dbReference type="Pfam" id="PF01490">
    <property type="entry name" value="Aa_trans"/>
    <property type="match status" value="1"/>
</dbReference>
<dbReference type="GO" id="GO:0015179">
    <property type="term" value="F:L-amino acid transmembrane transporter activity"/>
    <property type="evidence" value="ECO:0007669"/>
    <property type="project" value="TreeGrafter"/>
</dbReference>
<evidence type="ECO:0000256" key="2">
    <source>
        <dbReference type="ARBA" id="ARBA00008066"/>
    </source>
</evidence>
<dbReference type="GeneID" id="27361196"/>
<keyword evidence="5 7" id="KW-0472">Membrane</keyword>
<feature type="transmembrane region" description="Helical" evidence="7">
    <location>
        <begin position="496"/>
        <end position="515"/>
    </location>
</feature>
<name>A0A0D2DUV5_9EURO</name>
<keyword evidence="4 7" id="KW-1133">Transmembrane helix</keyword>
<dbReference type="HOGENOM" id="CLU_016053_1_0_1"/>
<dbReference type="RefSeq" id="XP_016259560.1">
    <property type="nucleotide sequence ID" value="XM_016410538.1"/>
</dbReference>
<evidence type="ECO:0000256" key="1">
    <source>
        <dbReference type="ARBA" id="ARBA00004141"/>
    </source>
</evidence>
<dbReference type="VEuPathDB" id="FungiDB:PV06_09122"/>
<evidence type="ECO:0000313" key="9">
    <source>
        <dbReference type="EMBL" id="KIW39344.1"/>
    </source>
</evidence>